<keyword evidence="1" id="KW-1133">Transmembrane helix</keyword>
<keyword evidence="1" id="KW-0472">Membrane</keyword>
<dbReference type="EMBL" id="CP099489">
    <property type="protein sequence ID" value="USQ79602.1"/>
    <property type="molecule type" value="Genomic_DNA"/>
</dbReference>
<accession>A0ABY4YTX5</accession>
<gene>
    <name evidence="2" type="ORF">NF556_18730</name>
</gene>
<dbReference type="Proteomes" id="UP001056455">
    <property type="component" value="Chromosome"/>
</dbReference>
<evidence type="ECO:0000313" key="2">
    <source>
        <dbReference type="EMBL" id="USQ79602.1"/>
    </source>
</evidence>
<evidence type="ECO:0000313" key="3">
    <source>
        <dbReference type="Proteomes" id="UP001056455"/>
    </source>
</evidence>
<reference evidence="2" key="1">
    <citation type="submission" date="2022-06" db="EMBL/GenBank/DDBJ databases">
        <title>Ornithinimicrobium HY1793.</title>
        <authorList>
            <person name="Huang Y."/>
        </authorList>
    </citation>
    <scope>NUCLEOTIDE SEQUENCE</scope>
    <source>
        <strain evidence="2">HY1793</strain>
    </source>
</reference>
<sequence>MKIKDPHGQTWRVTRRWVPWRRKLKGTWERMPELPSGDDPISMILTVIMLILCLPVLILALVASLEFLLILLLLPFVILRRIIFGQHWTIEARLDWTPVWEEAAGSWSDSGRAIQDVATAIQRGHLPPHNIPVD</sequence>
<keyword evidence="3" id="KW-1185">Reference proteome</keyword>
<evidence type="ECO:0000256" key="1">
    <source>
        <dbReference type="SAM" id="Phobius"/>
    </source>
</evidence>
<proteinExistence type="predicted"/>
<feature type="transmembrane region" description="Helical" evidence="1">
    <location>
        <begin position="41"/>
        <end position="74"/>
    </location>
</feature>
<keyword evidence="1" id="KW-0812">Transmembrane</keyword>
<protein>
    <submittedName>
        <fullName evidence="2">Uncharacterized protein</fullName>
    </submittedName>
</protein>
<dbReference type="RefSeq" id="WP_252592708.1">
    <property type="nucleotide sequence ID" value="NZ_CP099489.1"/>
</dbReference>
<name>A0ABY4YTX5_9MICO</name>
<organism evidence="2 3">
    <name type="scientific">Ornithinimicrobium faecis</name>
    <dbReference type="NCBI Taxonomy" id="2934158"/>
    <lineage>
        <taxon>Bacteria</taxon>
        <taxon>Bacillati</taxon>
        <taxon>Actinomycetota</taxon>
        <taxon>Actinomycetes</taxon>
        <taxon>Micrococcales</taxon>
        <taxon>Ornithinimicrobiaceae</taxon>
        <taxon>Ornithinimicrobium</taxon>
    </lineage>
</organism>